<evidence type="ECO:0000259" key="6">
    <source>
        <dbReference type="PROSITE" id="PS50815"/>
    </source>
</evidence>
<dbReference type="InterPro" id="IPR051294">
    <property type="entry name" value="HORMA_MeioticProgression"/>
</dbReference>
<dbReference type="SUPFAM" id="SSF57903">
    <property type="entry name" value="FYVE/PHD zinc finger"/>
    <property type="match status" value="1"/>
</dbReference>
<keyword evidence="4" id="KW-0539">Nucleus</keyword>
<gene>
    <name evidence="7" type="ORF">g.28791</name>
</gene>
<dbReference type="PROSITE" id="PS50815">
    <property type="entry name" value="HORMA"/>
    <property type="match status" value="1"/>
</dbReference>
<name>A0A1B6FBL4_9HEMI</name>
<keyword evidence="3" id="KW-0158">Chromosome</keyword>
<sequence length="497" mass="56831">MPCSVQSLKIKQKTEVKECVLENPNISVEKSVEFMKQLTGIAVSTISYIRNIFPPAAFSTKKLSGQKIWLLKGNSDIPATVTLVNWVKDAFEAVREHILKKMIFVIQEQDGHETLEVYTFNFSYNFEEISCHVLDKNTGQEMTVESKTVPDNIMSAIHMLLRRLIVITEHLQPLPNNSEISMRLEFYENVPESYILPEHFIPVESLCLNFPVEACTIKLGKVESKYTGLALSTKSVLNQDEENKIDSEAEDEVVQPSQQEIDYNSPFVNPPARKCTQDSVMAIETRNLSETLSSTYLREKEVSCICDVNNDSSALIKCSSCYKLQHKACYKLLDDQEIAHHICVDCHEPDNTEKTCTDPDLINNANRKFEALYRRALVLCQSTVRVSPNTFVSQLNFPRQVAQKILNQLDCDGFLCTPTGKKTTIRTVKREYLKENAFNMYFRNIHDLSMDTDGNIQDTSDVNEKQTKRRLELDEDYTVRPTKRLKYASINRGLCIM</sequence>
<dbReference type="Gene3D" id="3.30.900.10">
    <property type="entry name" value="HORMA domain"/>
    <property type="match status" value="1"/>
</dbReference>
<dbReference type="EMBL" id="GECZ01022255">
    <property type="protein sequence ID" value="JAS47514.1"/>
    <property type="molecule type" value="Transcribed_RNA"/>
</dbReference>
<dbReference type="InterPro" id="IPR036570">
    <property type="entry name" value="HORMA_dom_sf"/>
</dbReference>
<dbReference type="GO" id="GO:0005634">
    <property type="term" value="C:nucleus"/>
    <property type="evidence" value="ECO:0007669"/>
    <property type="project" value="UniProtKB-SubCell"/>
</dbReference>
<proteinExistence type="predicted"/>
<evidence type="ECO:0000256" key="5">
    <source>
        <dbReference type="ARBA" id="ARBA00023254"/>
    </source>
</evidence>
<dbReference type="InterPro" id="IPR011011">
    <property type="entry name" value="Znf_FYVE_PHD"/>
</dbReference>
<protein>
    <recommendedName>
        <fullName evidence="6">HORMA domain-containing protein</fullName>
    </recommendedName>
</protein>
<dbReference type="Gene3D" id="3.30.40.10">
    <property type="entry name" value="Zinc/RING finger domain, C3HC4 (zinc finger)"/>
    <property type="match status" value="1"/>
</dbReference>
<dbReference type="GO" id="GO:0051321">
    <property type="term" value="P:meiotic cell cycle"/>
    <property type="evidence" value="ECO:0007669"/>
    <property type="project" value="UniProtKB-KW"/>
</dbReference>
<evidence type="ECO:0000256" key="2">
    <source>
        <dbReference type="ARBA" id="ARBA00004286"/>
    </source>
</evidence>
<dbReference type="GO" id="GO:0005694">
    <property type="term" value="C:chromosome"/>
    <property type="evidence" value="ECO:0007669"/>
    <property type="project" value="UniProtKB-SubCell"/>
</dbReference>
<evidence type="ECO:0000256" key="3">
    <source>
        <dbReference type="ARBA" id="ARBA00022454"/>
    </source>
</evidence>
<feature type="domain" description="HORMA" evidence="6">
    <location>
        <begin position="29"/>
        <end position="233"/>
    </location>
</feature>
<dbReference type="PANTHER" id="PTHR48225:SF7">
    <property type="entry name" value="MEIOSIS-SPECIFIC PROTEIN HOP1"/>
    <property type="match status" value="1"/>
</dbReference>
<comment type="subcellular location">
    <subcellularLocation>
        <location evidence="2">Chromosome</location>
    </subcellularLocation>
    <subcellularLocation>
        <location evidence="1">Nucleus</location>
    </subcellularLocation>
</comment>
<dbReference type="AlphaFoldDB" id="A0A1B6FBL4"/>
<organism evidence="7">
    <name type="scientific">Cuerna arida</name>
    <dbReference type="NCBI Taxonomy" id="1464854"/>
    <lineage>
        <taxon>Eukaryota</taxon>
        <taxon>Metazoa</taxon>
        <taxon>Ecdysozoa</taxon>
        <taxon>Arthropoda</taxon>
        <taxon>Hexapoda</taxon>
        <taxon>Insecta</taxon>
        <taxon>Pterygota</taxon>
        <taxon>Neoptera</taxon>
        <taxon>Paraneoptera</taxon>
        <taxon>Hemiptera</taxon>
        <taxon>Auchenorrhyncha</taxon>
        <taxon>Membracoidea</taxon>
        <taxon>Cicadellidae</taxon>
        <taxon>Cicadellinae</taxon>
        <taxon>Proconiini</taxon>
        <taxon>Cuerna</taxon>
    </lineage>
</organism>
<evidence type="ECO:0000256" key="1">
    <source>
        <dbReference type="ARBA" id="ARBA00004123"/>
    </source>
</evidence>
<reference evidence="7" key="1">
    <citation type="submission" date="2015-11" db="EMBL/GenBank/DDBJ databases">
        <title>De novo transcriptome assembly of four potential Pierce s Disease insect vectors from Arizona vineyards.</title>
        <authorList>
            <person name="Tassone E.E."/>
        </authorList>
    </citation>
    <scope>NUCLEOTIDE SEQUENCE</scope>
</reference>
<keyword evidence="5" id="KW-0469">Meiosis</keyword>
<dbReference type="InterPro" id="IPR003511">
    <property type="entry name" value="HORMA_dom"/>
</dbReference>
<dbReference type="PANTHER" id="PTHR48225">
    <property type="entry name" value="HORMA DOMAIN-CONTAINING PROTEIN 1"/>
    <property type="match status" value="1"/>
</dbReference>
<evidence type="ECO:0000256" key="4">
    <source>
        <dbReference type="ARBA" id="ARBA00023242"/>
    </source>
</evidence>
<dbReference type="SUPFAM" id="SSF56019">
    <property type="entry name" value="The spindle assembly checkpoint protein mad2"/>
    <property type="match status" value="1"/>
</dbReference>
<dbReference type="InterPro" id="IPR013083">
    <property type="entry name" value="Znf_RING/FYVE/PHD"/>
</dbReference>
<accession>A0A1B6FBL4</accession>
<dbReference type="Pfam" id="PF02301">
    <property type="entry name" value="HORMA"/>
    <property type="match status" value="1"/>
</dbReference>
<evidence type="ECO:0000313" key="7">
    <source>
        <dbReference type="EMBL" id="JAS47514.1"/>
    </source>
</evidence>